<evidence type="ECO:0000313" key="9">
    <source>
        <dbReference type="Proteomes" id="UP000308838"/>
    </source>
</evidence>
<feature type="transmembrane region" description="Helical" evidence="6">
    <location>
        <begin position="147"/>
        <end position="165"/>
    </location>
</feature>
<dbReference type="PANTHER" id="PTHR47755">
    <property type="entry name" value="CELL DIVISION PROTEIN FTSX"/>
    <property type="match status" value="1"/>
</dbReference>
<sequence length="268" mass="31569">MKFFRTHLSLILPLLFMMFAFEFILLTNSTLKYYEELANKDYNIIVVSSNELDQNVIKTKVPSFSSLEILDPKNLIERLKNDISDKNLKALKNSLPKFYSIKLNYLPTQSELDTIKNQLLSISGISKVETFAKTHDKVYSLLVLMKFVFWLFLFIIIVLSFVLFLKQMRIWLFEHTERVEIMCLFGAPFWFRSFMLYKIVFMDCLIAFIVLLIFFTQIYDLEIIQSHLKAVDIILPPINFVLQLSLIFLATLFVCLLFVNSVMFKVKK</sequence>
<keyword evidence="8" id="KW-0132">Cell division</keyword>
<name>A0A4U7BJ90_9BACT</name>
<dbReference type="InterPro" id="IPR004513">
    <property type="entry name" value="FtsX"/>
</dbReference>
<feature type="domain" description="ABC3 transporter permease C-terminal" evidence="7">
    <location>
        <begin position="151"/>
        <end position="263"/>
    </location>
</feature>
<keyword evidence="5 6" id="KW-0472">Membrane</keyword>
<gene>
    <name evidence="8" type="ORF">CQA69_00490</name>
</gene>
<feature type="transmembrane region" description="Helical" evidence="6">
    <location>
        <begin position="199"/>
        <end position="218"/>
    </location>
</feature>
<protein>
    <submittedName>
        <fullName evidence="8">Cell division protein FtsX</fullName>
    </submittedName>
</protein>
<accession>A0A4U7BJ90</accession>
<evidence type="ECO:0000256" key="6">
    <source>
        <dbReference type="SAM" id="Phobius"/>
    </source>
</evidence>
<evidence type="ECO:0000256" key="1">
    <source>
        <dbReference type="ARBA" id="ARBA00004651"/>
    </source>
</evidence>
<dbReference type="PANTHER" id="PTHR47755:SF1">
    <property type="entry name" value="CELL DIVISION PROTEIN FTSX"/>
    <property type="match status" value="1"/>
</dbReference>
<keyword evidence="4 6" id="KW-1133">Transmembrane helix</keyword>
<dbReference type="Pfam" id="PF02687">
    <property type="entry name" value="FtsX"/>
    <property type="match status" value="1"/>
</dbReference>
<keyword evidence="2" id="KW-1003">Cell membrane</keyword>
<evidence type="ECO:0000256" key="5">
    <source>
        <dbReference type="ARBA" id="ARBA00023136"/>
    </source>
</evidence>
<keyword evidence="8" id="KW-0131">Cell cycle</keyword>
<comment type="caution">
    <text evidence="8">The sequence shown here is derived from an EMBL/GenBank/DDBJ whole genome shotgun (WGS) entry which is preliminary data.</text>
</comment>
<feature type="transmembrane region" description="Helical" evidence="6">
    <location>
        <begin position="238"/>
        <end position="259"/>
    </location>
</feature>
<comment type="subcellular location">
    <subcellularLocation>
        <location evidence="1">Cell membrane</location>
        <topology evidence="1">Multi-pass membrane protein</topology>
    </subcellularLocation>
</comment>
<organism evidence="8 9">
    <name type="scientific">Campylobacter estrildidarum</name>
    <dbReference type="NCBI Taxonomy" id="2510189"/>
    <lineage>
        <taxon>Bacteria</taxon>
        <taxon>Pseudomonadati</taxon>
        <taxon>Campylobacterota</taxon>
        <taxon>Epsilonproteobacteria</taxon>
        <taxon>Campylobacterales</taxon>
        <taxon>Campylobacteraceae</taxon>
        <taxon>Campylobacter</taxon>
    </lineage>
</organism>
<keyword evidence="9" id="KW-1185">Reference proteome</keyword>
<evidence type="ECO:0000256" key="4">
    <source>
        <dbReference type="ARBA" id="ARBA00022989"/>
    </source>
</evidence>
<evidence type="ECO:0000313" key="8">
    <source>
        <dbReference type="EMBL" id="TKX32028.1"/>
    </source>
</evidence>
<dbReference type="InterPro" id="IPR003838">
    <property type="entry name" value="ABC3_permease_C"/>
</dbReference>
<dbReference type="GO" id="GO:0051301">
    <property type="term" value="P:cell division"/>
    <property type="evidence" value="ECO:0007669"/>
    <property type="project" value="UniProtKB-KW"/>
</dbReference>
<dbReference type="GO" id="GO:0005886">
    <property type="term" value="C:plasma membrane"/>
    <property type="evidence" value="ECO:0007669"/>
    <property type="project" value="UniProtKB-SubCell"/>
</dbReference>
<evidence type="ECO:0000256" key="3">
    <source>
        <dbReference type="ARBA" id="ARBA00022692"/>
    </source>
</evidence>
<evidence type="ECO:0000259" key="7">
    <source>
        <dbReference type="Pfam" id="PF02687"/>
    </source>
</evidence>
<dbReference type="Proteomes" id="UP000308838">
    <property type="component" value="Unassembled WGS sequence"/>
</dbReference>
<reference evidence="8 9" key="1">
    <citation type="submission" date="2018-05" db="EMBL/GenBank/DDBJ databases">
        <title>Novel Campyloabacter and Helicobacter Species and Strains.</title>
        <authorList>
            <person name="Mannion A.J."/>
            <person name="Shen Z."/>
            <person name="Fox J.G."/>
        </authorList>
    </citation>
    <scope>NUCLEOTIDE SEQUENCE [LARGE SCALE GENOMIC DNA]</scope>
    <source>
        <strain evidence="9">MIT17-664</strain>
    </source>
</reference>
<keyword evidence="3 6" id="KW-0812">Transmembrane</keyword>
<dbReference type="AlphaFoldDB" id="A0A4U7BJ90"/>
<proteinExistence type="predicted"/>
<dbReference type="GO" id="GO:0032153">
    <property type="term" value="C:cell division site"/>
    <property type="evidence" value="ECO:0007669"/>
    <property type="project" value="TreeGrafter"/>
</dbReference>
<dbReference type="RefSeq" id="WP_137619885.1">
    <property type="nucleotide sequence ID" value="NZ_NXLZ01000001.1"/>
</dbReference>
<dbReference type="OrthoDB" id="5348519at2"/>
<dbReference type="EMBL" id="NXLZ01000001">
    <property type="protein sequence ID" value="TKX32028.1"/>
    <property type="molecule type" value="Genomic_DNA"/>
</dbReference>
<evidence type="ECO:0000256" key="2">
    <source>
        <dbReference type="ARBA" id="ARBA00022475"/>
    </source>
</evidence>
<feature type="transmembrane region" description="Helical" evidence="6">
    <location>
        <begin position="7"/>
        <end position="26"/>
    </location>
</feature>